<reference evidence="2 3" key="1">
    <citation type="submission" date="2013-07" db="EMBL/GenBank/DDBJ databases">
        <title>Comparative Genomic and Metabolomic Analysis of Twelve Strains of Pseudoalteromonas luteoviolacea.</title>
        <authorList>
            <person name="Vynne N.G."/>
            <person name="Mansson M."/>
            <person name="Gram L."/>
        </authorList>
    </citation>
    <scope>NUCLEOTIDE SEQUENCE [LARGE SCALE GENOMIC DNA]</scope>
    <source>
        <strain evidence="2 3">H33</strain>
    </source>
</reference>
<dbReference type="PATRIC" id="fig|1365251.3.peg.2880"/>
<evidence type="ECO:0000259" key="1">
    <source>
        <dbReference type="Pfam" id="PF03819"/>
    </source>
</evidence>
<dbReference type="AlphaFoldDB" id="A0A167E1E0"/>
<dbReference type="Proteomes" id="UP000076503">
    <property type="component" value="Unassembled WGS sequence"/>
</dbReference>
<sequence>MPDLENLLAIAQRKFIFDQTNSWYSGSNTYLSALQDEVAEVLVEIPKERKCHLEDELGDILWNYLNIILALEKEAGIDMDSIVKRAVNKYEQRVSAIEQGGSWAEVKEKQKRALEKEQSECVKPRLLHK</sequence>
<accession>A0A167E1E0</accession>
<name>A0A167E1E0_9GAMM</name>
<organism evidence="2 3">
    <name type="scientific">Pseudoalteromonas luteoviolacea H33</name>
    <dbReference type="NCBI Taxonomy" id="1365251"/>
    <lineage>
        <taxon>Bacteria</taxon>
        <taxon>Pseudomonadati</taxon>
        <taxon>Pseudomonadota</taxon>
        <taxon>Gammaproteobacteria</taxon>
        <taxon>Alteromonadales</taxon>
        <taxon>Pseudoalteromonadaceae</taxon>
        <taxon>Pseudoalteromonas</taxon>
    </lineage>
</organism>
<dbReference type="EMBL" id="AUXZ01000079">
    <property type="protein sequence ID" value="KZN49877.1"/>
    <property type="molecule type" value="Genomic_DNA"/>
</dbReference>
<protein>
    <recommendedName>
        <fullName evidence="1">NTP pyrophosphohydrolase MazG-like domain-containing protein</fullName>
    </recommendedName>
</protein>
<gene>
    <name evidence="2" type="ORF">N476_17890</name>
</gene>
<evidence type="ECO:0000313" key="2">
    <source>
        <dbReference type="EMBL" id="KZN49877.1"/>
    </source>
</evidence>
<proteinExistence type="predicted"/>
<dbReference type="Pfam" id="PF03819">
    <property type="entry name" value="MazG"/>
    <property type="match status" value="1"/>
</dbReference>
<comment type="caution">
    <text evidence="2">The sequence shown here is derived from an EMBL/GenBank/DDBJ whole genome shotgun (WGS) entry which is preliminary data.</text>
</comment>
<dbReference type="InterPro" id="IPR004518">
    <property type="entry name" value="MazG-like_dom"/>
</dbReference>
<evidence type="ECO:0000313" key="3">
    <source>
        <dbReference type="Proteomes" id="UP000076503"/>
    </source>
</evidence>
<dbReference type="CDD" id="cd11523">
    <property type="entry name" value="NTP-PPase"/>
    <property type="match status" value="1"/>
</dbReference>
<dbReference type="RefSeq" id="WP_063362286.1">
    <property type="nucleotide sequence ID" value="NZ_AUXZ01000079.1"/>
</dbReference>
<feature type="domain" description="NTP pyrophosphohydrolase MazG-like" evidence="1">
    <location>
        <begin position="27"/>
        <end position="93"/>
    </location>
</feature>
<dbReference type="OrthoDB" id="6196528at2"/>
<dbReference type="Gene3D" id="1.10.287.1080">
    <property type="entry name" value="MazG-like"/>
    <property type="match status" value="1"/>
</dbReference>
<dbReference type="SUPFAM" id="SSF101386">
    <property type="entry name" value="all-alpha NTP pyrophosphatases"/>
    <property type="match status" value="1"/>
</dbReference>